<dbReference type="Proteomes" id="UP000298246">
    <property type="component" value="Unassembled WGS sequence"/>
</dbReference>
<protein>
    <recommendedName>
        <fullName evidence="1">Ferric siderophore reductase C-terminal domain-containing protein</fullName>
    </recommendedName>
</protein>
<evidence type="ECO:0000259" key="1">
    <source>
        <dbReference type="Pfam" id="PF11575"/>
    </source>
</evidence>
<dbReference type="Pfam" id="PF11575">
    <property type="entry name" value="FhuF_C"/>
    <property type="match status" value="1"/>
</dbReference>
<evidence type="ECO:0000313" key="2">
    <source>
        <dbReference type="EMBL" id="TFE91804.1"/>
    </source>
</evidence>
<feature type="domain" description="Ferric siderophore reductase C-terminal" evidence="1">
    <location>
        <begin position="227"/>
        <end position="248"/>
    </location>
</feature>
<dbReference type="RefSeq" id="WP_134748671.1">
    <property type="nucleotide sequence ID" value="NZ_MYFO02000001.1"/>
</dbReference>
<accession>A0A4Y8QA80</accession>
<sequence length="264" mass="29966">MNQEGISSQILKHYHLVDKGREDASLSIQLSRLKSKTTLQDFLHKLMPFIHTNNPVVAATHFMSWFGSVCAAFQAGISLTDAALDVRLANLSFQLYFEGNQRKTSFVLHVQDPFSTLKSDENRSAWRTSILNEFYSQEVKPLILSLVTVSGATANQLWAQFTTRLHNEKDILLEQNSAARKDTILADFDALLNELDLESLGLVRNPFNVSFRFIPHLTEEEQQIRQRATCCLAYETDTGKGFCYSCPKMSEQEREARREAVRAG</sequence>
<dbReference type="AlphaFoldDB" id="A0A4Y8QA80"/>
<dbReference type="EMBL" id="MYFO01000001">
    <property type="protein sequence ID" value="TFE91804.1"/>
    <property type="molecule type" value="Genomic_DNA"/>
</dbReference>
<name>A0A4Y8QA80_9BACL</name>
<reference evidence="2 3" key="1">
    <citation type="submission" date="2017-03" db="EMBL/GenBank/DDBJ databases">
        <title>Isolation of Levoglucosan Utilizing Bacteria.</title>
        <authorList>
            <person name="Arya A.S."/>
        </authorList>
    </citation>
    <scope>NUCLEOTIDE SEQUENCE [LARGE SCALE GENOMIC DNA]</scope>
    <source>
        <strain evidence="2 3">MEC069</strain>
    </source>
</reference>
<comment type="caution">
    <text evidence="2">The sequence shown here is derived from an EMBL/GenBank/DDBJ whole genome shotgun (WGS) entry which is preliminary data.</text>
</comment>
<dbReference type="InterPro" id="IPR024726">
    <property type="entry name" value="FhuF_C"/>
</dbReference>
<dbReference type="OrthoDB" id="2819999at2"/>
<gene>
    <name evidence="2" type="ORF">B5M42_00765</name>
</gene>
<evidence type="ECO:0000313" key="3">
    <source>
        <dbReference type="Proteomes" id="UP000298246"/>
    </source>
</evidence>
<keyword evidence="3" id="KW-1185">Reference proteome</keyword>
<organism evidence="2 3">
    <name type="scientific">Paenibacillus athensensis</name>
    <dbReference type="NCBI Taxonomy" id="1967502"/>
    <lineage>
        <taxon>Bacteria</taxon>
        <taxon>Bacillati</taxon>
        <taxon>Bacillota</taxon>
        <taxon>Bacilli</taxon>
        <taxon>Bacillales</taxon>
        <taxon>Paenibacillaceae</taxon>
        <taxon>Paenibacillus</taxon>
    </lineage>
</organism>
<proteinExistence type="predicted"/>